<organism evidence="2 3">
    <name type="scientific">Chloropicon primus</name>
    <dbReference type="NCBI Taxonomy" id="1764295"/>
    <lineage>
        <taxon>Eukaryota</taxon>
        <taxon>Viridiplantae</taxon>
        <taxon>Chlorophyta</taxon>
        <taxon>Chloropicophyceae</taxon>
        <taxon>Chloropicales</taxon>
        <taxon>Chloropicaceae</taxon>
        <taxon>Chloropicon</taxon>
    </lineage>
</organism>
<sequence>MIPRWWHSSSSTATSSSRLVEVLVFIFVFLFAFLVVVGPEDCEATAAHRGRGFLSQIVRGEGSDVPGGGLSREAPEPTTLEEATALALEAEGEYASLLPLYFFKDNMLDEEMLMRVGGIEGLYQLANQAAEATMRVLSEEVTTTTEEDLGYDG</sequence>
<evidence type="ECO:0000256" key="1">
    <source>
        <dbReference type="SAM" id="Phobius"/>
    </source>
</evidence>
<proteinExistence type="predicted"/>
<keyword evidence="3" id="KW-1185">Reference proteome</keyword>
<gene>
    <name evidence="2" type="ORF">A3770_10p57560</name>
</gene>
<dbReference type="EMBL" id="CP031043">
    <property type="protein sequence ID" value="QDZ23238.1"/>
    <property type="molecule type" value="Genomic_DNA"/>
</dbReference>
<accession>A0A5B8MR92</accession>
<evidence type="ECO:0000313" key="2">
    <source>
        <dbReference type="EMBL" id="QDZ23238.1"/>
    </source>
</evidence>
<name>A0A5B8MR92_9CHLO</name>
<evidence type="ECO:0000313" key="3">
    <source>
        <dbReference type="Proteomes" id="UP000316726"/>
    </source>
</evidence>
<reference evidence="2 3" key="1">
    <citation type="submission" date="2018-07" db="EMBL/GenBank/DDBJ databases">
        <title>The complete nuclear genome of the prasinophyte Chloropicon primus (CCMP1205).</title>
        <authorList>
            <person name="Pombert J.-F."/>
            <person name="Otis C."/>
            <person name="Turmel M."/>
            <person name="Lemieux C."/>
        </authorList>
    </citation>
    <scope>NUCLEOTIDE SEQUENCE [LARGE SCALE GENOMIC DNA]</scope>
    <source>
        <strain evidence="2 3">CCMP1205</strain>
    </source>
</reference>
<dbReference type="AlphaFoldDB" id="A0A5B8MR92"/>
<feature type="transmembrane region" description="Helical" evidence="1">
    <location>
        <begin position="20"/>
        <end position="39"/>
    </location>
</feature>
<protein>
    <submittedName>
        <fullName evidence="2">Uncharacterized protein</fullName>
    </submittedName>
</protein>
<keyword evidence="1" id="KW-0812">Transmembrane</keyword>
<keyword evidence="1" id="KW-0472">Membrane</keyword>
<dbReference type="Proteomes" id="UP000316726">
    <property type="component" value="Chromosome 10"/>
</dbReference>
<keyword evidence="1" id="KW-1133">Transmembrane helix</keyword>